<accession>A0A067TPA1</accession>
<evidence type="ECO:0000313" key="3">
    <source>
        <dbReference type="EMBL" id="KDR84162.1"/>
    </source>
</evidence>
<dbReference type="PANTHER" id="PTHR33112:SF12">
    <property type="entry name" value="HETEROKARYON INCOMPATIBILITY DOMAIN-CONTAINING PROTEIN"/>
    <property type="match status" value="1"/>
</dbReference>
<name>A0A067TPA1_GALM3</name>
<gene>
    <name evidence="3" type="ORF">GALMADRAFT_236845</name>
</gene>
<evidence type="ECO:0000313" key="4">
    <source>
        <dbReference type="Proteomes" id="UP000027222"/>
    </source>
</evidence>
<dbReference type="Pfam" id="PF06985">
    <property type="entry name" value="HET"/>
    <property type="match status" value="1"/>
</dbReference>
<keyword evidence="4" id="KW-1185">Reference proteome</keyword>
<feature type="region of interest" description="Disordered" evidence="1">
    <location>
        <begin position="34"/>
        <end position="59"/>
    </location>
</feature>
<evidence type="ECO:0000259" key="2">
    <source>
        <dbReference type="Pfam" id="PF06985"/>
    </source>
</evidence>
<dbReference type="InterPro" id="IPR010730">
    <property type="entry name" value="HET"/>
</dbReference>
<dbReference type="PANTHER" id="PTHR33112">
    <property type="entry name" value="DOMAIN PROTEIN, PUTATIVE-RELATED"/>
    <property type="match status" value="1"/>
</dbReference>
<protein>
    <recommendedName>
        <fullName evidence="2">Heterokaryon incompatibility domain-containing protein</fullName>
    </recommendedName>
</protein>
<dbReference type="EMBL" id="KL142368">
    <property type="protein sequence ID" value="KDR84162.1"/>
    <property type="molecule type" value="Genomic_DNA"/>
</dbReference>
<organism evidence="3 4">
    <name type="scientific">Galerina marginata (strain CBS 339.88)</name>
    <dbReference type="NCBI Taxonomy" id="685588"/>
    <lineage>
        <taxon>Eukaryota</taxon>
        <taxon>Fungi</taxon>
        <taxon>Dikarya</taxon>
        <taxon>Basidiomycota</taxon>
        <taxon>Agaricomycotina</taxon>
        <taxon>Agaricomycetes</taxon>
        <taxon>Agaricomycetidae</taxon>
        <taxon>Agaricales</taxon>
        <taxon>Agaricineae</taxon>
        <taxon>Strophariaceae</taxon>
        <taxon>Galerina</taxon>
    </lineage>
</organism>
<reference evidence="4" key="1">
    <citation type="journal article" date="2014" name="Proc. Natl. Acad. Sci. U.S.A.">
        <title>Extensive sampling of basidiomycete genomes demonstrates inadequacy of the white-rot/brown-rot paradigm for wood decay fungi.</title>
        <authorList>
            <person name="Riley R."/>
            <person name="Salamov A.A."/>
            <person name="Brown D.W."/>
            <person name="Nagy L.G."/>
            <person name="Floudas D."/>
            <person name="Held B.W."/>
            <person name="Levasseur A."/>
            <person name="Lombard V."/>
            <person name="Morin E."/>
            <person name="Otillar R."/>
            <person name="Lindquist E.A."/>
            <person name="Sun H."/>
            <person name="LaButti K.M."/>
            <person name="Schmutz J."/>
            <person name="Jabbour D."/>
            <person name="Luo H."/>
            <person name="Baker S.E."/>
            <person name="Pisabarro A.G."/>
            <person name="Walton J.D."/>
            <person name="Blanchette R.A."/>
            <person name="Henrissat B."/>
            <person name="Martin F."/>
            <person name="Cullen D."/>
            <person name="Hibbett D.S."/>
            <person name="Grigoriev I.V."/>
        </authorList>
    </citation>
    <scope>NUCLEOTIDE SEQUENCE [LARGE SCALE GENOMIC DNA]</scope>
    <source>
        <strain evidence="4">CBS 339.88</strain>
    </source>
</reference>
<dbReference type="AlphaFoldDB" id="A0A067TPA1"/>
<dbReference type="OrthoDB" id="5125733at2759"/>
<dbReference type="Proteomes" id="UP000027222">
    <property type="component" value="Unassembled WGS sequence"/>
</dbReference>
<sequence>MNAAYPKRSPFEVLTIGVVMSFPNSATLLGTLQTQASHPHPQETEPEDEEGIAGPPLLPVPDTVAKPGDSLCDTCRALDLNPGRFVVWPSSDNEETNQPEEPDINLGLVQDIKNKPHCPFCRLILAALGPNTPTVEDGEQVAVTMSWSTDGPVPDINAPWNWIPKIRILRPYAQKEGGGWVSASLNLFPEITLLANDSPTPSKSFFSRVISDQIDFAMVRSWLSICETLHGDQCNKTQMLDHEVEDPATEIPSFRLIDVVDNCIVPAPHNSKYVALSYVWGAIKPENVLRMLQGNVEALEKPGVLTLSENYDRIPLTIRDAMQVVRELNLRYLWVDILCLIQDEAVGQGPQGRLHAISKMDIIYAAAHLTILAGTGANANAGLPGVQPGTRKVVQPMEEILPGLRLAHRAKHYDYIKDSVYYTRGWTFQERQFAKRSLLFIGGQVVYMCMQTDQWREDVFSQSANSGLTARNRDHTDMSEFEGLIQSYSGLALSYDTDIYHAFAGIIRYFKMELQVNLCHGIPDGYFDWFLLWTSLGPQIRREGTPSWSWSGWTGDSWPSIWKWYSRSITEVREALKECTWIIWYHRKAHDSTECVQVWQHPPSSSSPSNFYGAQIQNRFPFDCSQTLPSPRTLTNAPRYIDDTYNPIPGSGFLQFWTVSALFNLAEPTSKDEEGPNNTLSRLGIFGRDGRELGIVFVNPDWREKLVHETYEFILLCEWRDASAEWGKMDEEGWKYKVMLIEWHGDWAERISVGSIGKQDLDQALEPDPVWKEIILG</sequence>
<feature type="domain" description="Heterokaryon incompatibility" evidence="2">
    <location>
        <begin position="273"/>
        <end position="430"/>
    </location>
</feature>
<dbReference type="STRING" id="685588.A0A067TPA1"/>
<evidence type="ECO:0000256" key="1">
    <source>
        <dbReference type="SAM" id="MobiDB-lite"/>
    </source>
</evidence>
<dbReference type="HOGENOM" id="CLU_003953_5_2_1"/>
<proteinExistence type="predicted"/>